<proteinExistence type="predicted"/>
<dbReference type="SUPFAM" id="SSF54909">
    <property type="entry name" value="Dimeric alpha+beta barrel"/>
    <property type="match status" value="1"/>
</dbReference>
<evidence type="ECO:0000256" key="3">
    <source>
        <dbReference type="ARBA" id="ARBA00023163"/>
    </source>
</evidence>
<sequence length="182" mass="20054">MGHHRRVTSSQSSRAAHGRRGSDKRGAGARARTPIGLDDASKAIIEHLQADGRRSYATIARSVGLSEAAVRQRAQKMIDAEIMQIVAVTDPVQVGFDRQAMVGIRADGDLEEIATRLSEMPEVDYVVTTAGSFDLLVEVVCQDDQELLDLVAHRIRTLPGVSVTETFVYLKLNKQHYNWGTR</sequence>
<evidence type="ECO:0000256" key="2">
    <source>
        <dbReference type="ARBA" id="ARBA00023125"/>
    </source>
</evidence>
<dbReference type="InterPro" id="IPR054609">
    <property type="entry name" value="PF0864-like_C"/>
</dbReference>
<keyword evidence="2" id="KW-0238">DNA-binding</keyword>
<evidence type="ECO:0000313" key="6">
    <source>
        <dbReference type="EMBL" id="TWP36239.1"/>
    </source>
</evidence>
<keyword evidence="1" id="KW-0805">Transcription regulation</keyword>
<dbReference type="SUPFAM" id="SSF46785">
    <property type="entry name" value="Winged helix' DNA-binding domain"/>
    <property type="match status" value="1"/>
</dbReference>
<reference evidence="6 7" key="1">
    <citation type="submission" date="2019-05" db="EMBL/GenBank/DDBJ databases">
        <authorList>
            <person name="Lee S.D."/>
        </authorList>
    </citation>
    <scope>NUCLEOTIDE SEQUENCE [LARGE SCALE GENOMIC DNA]</scope>
    <source>
        <strain evidence="6 7">C5-26</strain>
    </source>
</reference>
<comment type="caution">
    <text evidence="6">The sequence shown here is derived from an EMBL/GenBank/DDBJ whole genome shotgun (WGS) entry which is preliminary data.</text>
</comment>
<dbReference type="InterPro" id="IPR011008">
    <property type="entry name" value="Dimeric_a/b-barrel"/>
</dbReference>
<dbReference type="GO" id="GO:0005829">
    <property type="term" value="C:cytosol"/>
    <property type="evidence" value="ECO:0007669"/>
    <property type="project" value="TreeGrafter"/>
</dbReference>
<dbReference type="InterPro" id="IPR019888">
    <property type="entry name" value="Tscrpt_reg_AsnC-like"/>
</dbReference>
<name>A0A563E1R6_9MICO</name>
<dbReference type="Proteomes" id="UP000320244">
    <property type="component" value="Unassembled WGS sequence"/>
</dbReference>
<dbReference type="InterPro" id="IPR000485">
    <property type="entry name" value="AsnC-type_HTH_dom"/>
</dbReference>
<accession>A0A563E1R6</accession>
<evidence type="ECO:0000256" key="1">
    <source>
        <dbReference type="ARBA" id="ARBA00023015"/>
    </source>
</evidence>
<dbReference type="AlphaFoldDB" id="A0A563E1R6"/>
<dbReference type="GO" id="GO:0043565">
    <property type="term" value="F:sequence-specific DNA binding"/>
    <property type="evidence" value="ECO:0007669"/>
    <property type="project" value="InterPro"/>
</dbReference>
<evidence type="ECO:0000259" key="5">
    <source>
        <dbReference type="PROSITE" id="PS50956"/>
    </source>
</evidence>
<dbReference type="Gene3D" id="3.30.70.920">
    <property type="match status" value="1"/>
</dbReference>
<dbReference type="SMART" id="SM00344">
    <property type="entry name" value="HTH_ASNC"/>
    <property type="match status" value="1"/>
</dbReference>
<organism evidence="6 7">
    <name type="scientific">Leekyejoonella antrihumi</name>
    <dbReference type="NCBI Taxonomy" id="1660198"/>
    <lineage>
        <taxon>Bacteria</taxon>
        <taxon>Bacillati</taxon>
        <taxon>Actinomycetota</taxon>
        <taxon>Actinomycetes</taxon>
        <taxon>Micrococcales</taxon>
        <taxon>Dermacoccaceae</taxon>
        <taxon>Leekyejoonella</taxon>
    </lineage>
</organism>
<evidence type="ECO:0000313" key="7">
    <source>
        <dbReference type="Proteomes" id="UP000320244"/>
    </source>
</evidence>
<reference evidence="6 7" key="2">
    <citation type="submission" date="2019-08" db="EMBL/GenBank/DDBJ databases">
        <title>Jejuicoccus antrihumi gen. nov., sp. nov., a new member of the family Dermacoccaceae isolated from a cave.</title>
        <authorList>
            <person name="Schumann P."/>
            <person name="Kim I.S."/>
        </authorList>
    </citation>
    <scope>NUCLEOTIDE SEQUENCE [LARGE SCALE GENOMIC DNA]</scope>
    <source>
        <strain evidence="6 7">C5-26</strain>
    </source>
</reference>
<dbReference type="Gene3D" id="1.10.10.10">
    <property type="entry name" value="Winged helix-like DNA-binding domain superfamily/Winged helix DNA-binding domain"/>
    <property type="match status" value="1"/>
</dbReference>
<dbReference type="Pfam" id="PF13404">
    <property type="entry name" value="HTH_AsnC-type"/>
    <property type="match status" value="1"/>
</dbReference>
<dbReference type="EMBL" id="VCQV01000013">
    <property type="protein sequence ID" value="TWP36239.1"/>
    <property type="molecule type" value="Genomic_DNA"/>
</dbReference>
<keyword evidence="3" id="KW-0804">Transcription</keyword>
<keyword evidence="7" id="KW-1185">Reference proteome</keyword>
<feature type="domain" description="HTH asnC-type" evidence="5">
    <location>
        <begin position="37"/>
        <end position="97"/>
    </location>
</feature>
<dbReference type="PROSITE" id="PS50956">
    <property type="entry name" value="HTH_ASNC_2"/>
    <property type="match status" value="1"/>
</dbReference>
<gene>
    <name evidence="6" type="ORF">FGL98_11125</name>
</gene>
<dbReference type="InterPro" id="IPR036388">
    <property type="entry name" value="WH-like_DNA-bd_sf"/>
</dbReference>
<dbReference type="Pfam" id="PF22482">
    <property type="entry name" value="AsnC_trans_reg_3"/>
    <property type="match status" value="1"/>
</dbReference>
<dbReference type="GO" id="GO:0043200">
    <property type="term" value="P:response to amino acid"/>
    <property type="evidence" value="ECO:0007669"/>
    <property type="project" value="TreeGrafter"/>
</dbReference>
<evidence type="ECO:0000256" key="4">
    <source>
        <dbReference type="SAM" id="MobiDB-lite"/>
    </source>
</evidence>
<dbReference type="PANTHER" id="PTHR30154">
    <property type="entry name" value="LEUCINE-RESPONSIVE REGULATORY PROTEIN"/>
    <property type="match status" value="1"/>
</dbReference>
<dbReference type="PRINTS" id="PR00033">
    <property type="entry name" value="HTHASNC"/>
</dbReference>
<protein>
    <submittedName>
        <fullName evidence="6">Lrp/AsnC family transcriptional regulator</fullName>
    </submittedName>
</protein>
<feature type="region of interest" description="Disordered" evidence="4">
    <location>
        <begin position="1"/>
        <end position="33"/>
    </location>
</feature>
<dbReference type="PANTHER" id="PTHR30154:SF34">
    <property type="entry name" value="TRANSCRIPTIONAL REGULATOR AZLB"/>
    <property type="match status" value="1"/>
</dbReference>
<dbReference type="OrthoDB" id="7501856at2"/>
<dbReference type="InterPro" id="IPR036390">
    <property type="entry name" value="WH_DNA-bd_sf"/>
</dbReference>